<sequence length="166" mass="19507">MVRIYTKIGDVFSAKTDEKTKKYFQLIAYDLTQLNSDVIRVFKERYPINSNPDLSKIVSGEIDFYIHCTTKAGIKMNLWNKIGNNKNIGETNHILFRSTNDYGVKPGEKPITVSTEWWVWRINEKQKYVGKLEKEYQKSYIGLIVSPFVLLELIKDYRYSINYPSF</sequence>
<proteinExistence type="predicted"/>
<dbReference type="Proteomes" id="UP000422221">
    <property type="component" value="Unassembled WGS sequence"/>
</dbReference>
<dbReference type="RefSeq" id="WP_005926662.1">
    <property type="nucleotide sequence ID" value="NZ_CABKSE010000001.1"/>
</dbReference>
<dbReference type="AlphaFoldDB" id="A0A7J4XFG3"/>
<name>A0A7J4XFG3_9BACE</name>
<reference evidence="1 2" key="1">
    <citation type="journal article" date="2019" name="Nat. Med.">
        <title>A library of human gut bacterial isolates paired with longitudinal multiomics data enables mechanistic microbiome research.</title>
        <authorList>
            <person name="Poyet M."/>
            <person name="Groussin M."/>
            <person name="Gibbons S.M."/>
            <person name="Avila-Pacheco J."/>
            <person name="Jiang X."/>
            <person name="Kearney S.M."/>
            <person name="Perrotta A.R."/>
            <person name="Berdy B."/>
            <person name="Zhao S."/>
            <person name="Lieberman T.D."/>
            <person name="Swanson P.K."/>
            <person name="Smith M."/>
            <person name="Roesemann S."/>
            <person name="Alexander J.E."/>
            <person name="Rich S.A."/>
            <person name="Livny J."/>
            <person name="Vlamakis H."/>
            <person name="Clish C."/>
            <person name="Bullock K."/>
            <person name="Deik A."/>
            <person name="Scott J."/>
            <person name="Pierce K.A."/>
            <person name="Xavier R.J."/>
            <person name="Alm E.J."/>
        </authorList>
    </citation>
    <scope>NUCLEOTIDE SEQUENCE [LARGE SCALE GENOMIC DNA]</scope>
    <source>
        <strain evidence="1 2">BIOML-A10</strain>
    </source>
</reference>
<accession>A0A7J4XFG3</accession>
<evidence type="ECO:0000313" key="1">
    <source>
        <dbReference type="EMBL" id="KAA3760693.1"/>
    </source>
</evidence>
<dbReference type="EMBL" id="VWMK01000019">
    <property type="protein sequence ID" value="KAA3760693.1"/>
    <property type="molecule type" value="Genomic_DNA"/>
</dbReference>
<evidence type="ECO:0000313" key="2">
    <source>
        <dbReference type="Proteomes" id="UP000422221"/>
    </source>
</evidence>
<organism evidence="1 2">
    <name type="scientific">Bacteroides salyersiae</name>
    <dbReference type="NCBI Taxonomy" id="291644"/>
    <lineage>
        <taxon>Bacteria</taxon>
        <taxon>Pseudomonadati</taxon>
        <taxon>Bacteroidota</taxon>
        <taxon>Bacteroidia</taxon>
        <taxon>Bacteroidales</taxon>
        <taxon>Bacteroidaceae</taxon>
        <taxon>Bacteroides</taxon>
    </lineage>
</organism>
<protein>
    <submittedName>
        <fullName evidence="1">Uncharacterized protein</fullName>
    </submittedName>
</protein>
<comment type="caution">
    <text evidence="1">The sequence shown here is derived from an EMBL/GenBank/DDBJ whole genome shotgun (WGS) entry which is preliminary data.</text>
</comment>
<gene>
    <name evidence="1" type="ORF">F3F73_17650</name>
</gene>